<protein>
    <submittedName>
        <fullName evidence="1">Uncharacterized protein</fullName>
    </submittedName>
</protein>
<reference evidence="1" key="1">
    <citation type="submission" date="2023-02" db="EMBL/GenBank/DDBJ databases">
        <title>Genome of toxic invasive species Heracleum sosnowskyi carries increased number of genes despite the absence of recent whole-genome duplications.</title>
        <authorList>
            <person name="Schelkunov M."/>
            <person name="Shtratnikova V."/>
            <person name="Makarenko M."/>
            <person name="Klepikova A."/>
            <person name="Omelchenko D."/>
            <person name="Novikova G."/>
            <person name="Obukhova E."/>
            <person name="Bogdanov V."/>
            <person name="Penin A."/>
            <person name="Logacheva M."/>
        </authorList>
    </citation>
    <scope>NUCLEOTIDE SEQUENCE</scope>
    <source>
        <strain evidence="1">Hsosn_3</strain>
        <tissue evidence="1">Leaf</tissue>
    </source>
</reference>
<proteinExistence type="predicted"/>
<evidence type="ECO:0000313" key="1">
    <source>
        <dbReference type="EMBL" id="KAK1403480.1"/>
    </source>
</evidence>
<comment type="caution">
    <text evidence="1">The sequence shown here is derived from an EMBL/GenBank/DDBJ whole genome shotgun (WGS) entry which is preliminary data.</text>
</comment>
<reference evidence="1" key="2">
    <citation type="submission" date="2023-05" db="EMBL/GenBank/DDBJ databases">
        <authorList>
            <person name="Schelkunov M.I."/>
        </authorList>
    </citation>
    <scope>NUCLEOTIDE SEQUENCE</scope>
    <source>
        <strain evidence="1">Hsosn_3</strain>
        <tissue evidence="1">Leaf</tissue>
    </source>
</reference>
<evidence type="ECO:0000313" key="2">
    <source>
        <dbReference type="Proteomes" id="UP001237642"/>
    </source>
</evidence>
<name>A0AAD8JJX5_9APIA</name>
<sequence length="201" mass="22656">MLFLFGICKFLNLATPMDKKLLHPREDYKVRSAEECHLGIAQTLSKKYITCGDRWESVRPITCLIHVHRIYILLISSFALYDSQFLFHLAQSPSLLITDFHAVKEMQHFHVENMLQGAQIFASAALSCCCGGMAFSQCPCRTTIKAMLLPDKAQIREECVELLKEVMDTEQLLHGCFFGNATFPCWKQAAGAVFGLCSAQL</sequence>
<dbReference type="Proteomes" id="UP001237642">
    <property type="component" value="Unassembled WGS sequence"/>
</dbReference>
<dbReference type="EMBL" id="JAUIZM010000001">
    <property type="protein sequence ID" value="KAK1403480.1"/>
    <property type="molecule type" value="Genomic_DNA"/>
</dbReference>
<dbReference type="AlphaFoldDB" id="A0AAD8JJX5"/>
<organism evidence="1 2">
    <name type="scientific">Heracleum sosnowskyi</name>
    <dbReference type="NCBI Taxonomy" id="360622"/>
    <lineage>
        <taxon>Eukaryota</taxon>
        <taxon>Viridiplantae</taxon>
        <taxon>Streptophyta</taxon>
        <taxon>Embryophyta</taxon>
        <taxon>Tracheophyta</taxon>
        <taxon>Spermatophyta</taxon>
        <taxon>Magnoliopsida</taxon>
        <taxon>eudicotyledons</taxon>
        <taxon>Gunneridae</taxon>
        <taxon>Pentapetalae</taxon>
        <taxon>asterids</taxon>
        <taxon>campanulids</taxon>
        <taxon>Apiales</taxon>
        <taxon>Apiaceae</taxon>
        <taxon>Apioideae</taxon>
        <taxon>apioid superclade</taxon>
        <taxon>Tordylieae</taxon>
        <taxon>Tordyliinae</taxon>
        <taxon>Heracleum</taxon>
    </lineage>
</organism>
<accession>A0AAD8JJX5</accession>
<keyword evidence="2" id="KW-1185">Reference proteome</keyword>
<gene>
    <name evidence="1" type="ORF">POM88_003085</name>
</gene>